<dbReference type="InterPro" id="IPR058841">
    <property type="entry name" value="HTH_76"/>
</dbReference>
<dbReference type="PANTHER" id="PTHR36855">
    <property type="entry name" value="CHROMOSOME 10, WHOLE GENOME SHOTGUN SEQUENCE"/>
    <property type="match status" value="1"/>
</dbReference>
<evidence type="ECO:0000259" key="2">
    <source>
        <dbReference type="Pfam" id="PF17733"/>
    </source>
</evidence>
<keyword evidence="5" id="KW-1185">Reference proteome</keyword>
<reference evidence="4" key="1">
    <citation type="journal article" date="2020" name="Stud. Mycol.">
        <title>101 Dothideomycetes genomes: a test case for predicting lifestyles and emergence of pathogens.</title>
        <authorList>
            <person name="Haridas S."/>
            <person name="Albert R."/>
            <person name="Binder M."/>
            <person name="Bloem J."/>
            <person name="Labutti K."/>
            <person name="Salamov A."/>
            <person name="Andreopoulos B."/>
            <person name="Baker S."/>
            <person name="Barry K."/>
            <person name="Bills G."/>
            <person name="Bluhm B."/>
            <person name="Cannon C."/>
            <person name="Castanera R."/>
            <person name="Culley D."/>
            <person name="Daum C."/>
            <person name="Ezra D."/>
            <person name="Gonzalez J."/>
            <person name="Henrissat B."/>
            <person name="Kuo A."/>
            <person name="Liang C."/>
            <person name="Lipzen A."/>
            <person name="Lutzoni F."/>
            <person name="Magnuson J."/>
            <person name="Mondo S."/>
            <person name="Nolan M."/>
            <person name="Ohm R."/>
            <person name="Pangilinan J."/>
            <person name="Park H.-J."/>
            <person name="Ramirez L."/>
            <person name="Alfaro M."/>
            <person name="Sun H."/>
            <person name="Tritt A."/>
            <person name="Yoshinaga Y."/>
            <person name="Zwiers L.-H."/>
            <person name="Turgeon B."/>
            <person name="Goodwin S."/>
            <person name="Spatafora J."/>
            <person name="Crous P."/>
            <person name="Grigoriev I."/>
        </authorList>
    </citation>
    <scope>NUCLEOTIDE SEQUENCE</scope>
    <source>
        <strain evidence="4">CBS 480.64</strain>
    </source>
</reference>
<name>A0A6A7BRX3_9PEZI</name>
<dbReference type="Proteomes" id="UP000799421">
    <property type="component" value="Unassembled WGS sequence"/>
</dbReference>
<dbReference type="InterPro" id="IPR040554">
    <property type="entry name" value="KPWE_PEX14_dom"/>
</dbReference>
<gene>
    <name evidence="4" type="ORF">K470DRAFT_283548</name>
</gene>
<proteinExistence type="predicted"/>
<dbReference type="PANTHER" id="PTHR36855:SF1">
    <property type="entry name" value="PEROXISOME MEMBRANE ANCHOR PROTEIN PEX14P N-TERMINAL DOMAIN-CONTAINING PROTEIN"/>
    <property type="match status" value="1"/>
</dbReference>
<accession>A0A6A7BRX3</accession>
<dbReference type="OrthoDB" id="9936937at2759"/>
<sequence>MAATEPHDQTTVFVQLDEYPWQDDAEFQSGLRSILGSANNHDAAQIEKLTLRAKCFYHARKNGVPVDHEAYKQWVEDGRPNTTEKDDRRSFAEICDMVVCGRPVPGIKEIPDTVLVGKASESRAEKRRKPWEKTQPVT</sequence>
<feature type="domain" description="PEX14-like helix-turn-helix" evidence="3">
    <location>
        <begin position="11"/>
        <end position="76"/>
    </location>
</feature>
<dbReference type="Pfam" id="PF25871">
    <property type="entry name" value="HTH_76"/>
    <property type="match status" value="1"/>
</dbReference>
<protein>
    <submittedName>
        <fullName evidence="4">Uncharacterized protein</fullName>
    </submittedName>
</protein>
<evidence type="ECO:0000313" key="5">
    <source>
        <dbReference type="Proteomes" id="UP000799421"/>
    </source>
</evidence>
<dbReference type="AlphaFoldDB" id="A0A6A7BRX3"/>
<evidence type="ECO:0000313" key="4">
    <source>
        <dbReference type="EMBL" id="KAF2857953.1"/>
    </source>
</evidence>
<dbReference type="Pfam" id="PF17733">
    <property type="entry name" value="KPWE_dom"/>
    <property type="match status" value="1"/>
</dbReference>
<feature type="region of interest" description="Disordered" evidence="1">
    <location>
        <begin position="118"/>
        <end position="138"/>
    </location>
</feature>
<dbReference type="EMBL" id="MU006022">
    <property type="protein sequence ID" value="KAF2857953.1"/>
    <property type="molecule type" value="Genomic_DNA"/>
</dbReference>
<evidence type="ECO:0000256" key="1">
    <source>
        <dbReference type="SAM" id="MobiDB-lite"/>
    </source>
</evidence>
<organism evidence="4 5">
    <name type="scientific">Piedraia hortae CBS 480.64</name>
    <dbReference type="NCBI Taxonomy" id="1314780"/>
    <lineage>
        <taxon>Eukaryota</taxon>
        <taxon>Fungi</taxon>
        <taxon>Dikarya</taxon>
        <taxon>Ascomycota</taxon>
        <taxon>Pezizomycotina</taxon>
        <taxon>Dothideomycetes</taxon>
        <taxon>Dothideomycetidae</taxon>
        <taxon>Capnodiales</taxon>
        <taxon>Piedraiaceae</taxon>
        <taxon>Piedraia</taxon>
    </lineage>
</organism>
<feature type="domain" description="Peroxisomal membrane protein PEX14-like KPWE" evidence="2">
    <location>
        <begin position="89"/>
        <end position="133"/>
    </location>
</feature>
<evidence type="ECO:0000259" key="3">
    <source>
        <dbReference type="Pfam" id="PF25871"/>
    </source>
</evidence>